<accession>A0A382UYG5</accession>
<dbReference type="AlphaFoldDB" id="A0A382UYG5"/>
<dbReference type="EMBL" id="UINC01147417">
    <property type="protein sequence ID" value="SVD38738.1"/>
    <property type="molecule type" value="Genomic_DNA"/>
</dbReference>
<gene>
    <name evidence="1" type="ORF">METZ01_LOCUS391592</name>
</gene>
<name>A0A382UYG5_9ZZZZ</name>
<sequence>MKLYRRNYGGYQYNKECWNLIENIVGSIEGESHGYVPNASEVIAKLREAGWENKVRLAEGFSHSLDGILEGVGVVVSFGHSGASYQKLMTMQSMYIDGRIKECYYISQTRDTSEFRHRLINPKARPGTNGNRITAEDLNLSMDYYHRFITVPLTIIGMQVDENRINSN</sequence>
<proteinExistence type="predicted"/>
<evidence type="ECO:0000313" key="1">
    <source>
        <dbReference type="EMBL" id="SVD38738.1"/>
    </source>
</evidence>
<organism evidence="1">
    <name type="scientific">marine metagenome</name>
    <dbReference type="NCBI Taxonomy" id="408172"/>
    <lineage>
        <taxon>unclassified sequences</taxon>
        <taxon>metagenomes</taxon>
        <taxon>ecological metagenomes</taxon>
    </lineage>
</organism>
<reference evidence="1" key="1">
    <citation type="submission" date="2018-05" db="EMBL/GenBank/DDBJ databases">
        <authorList>
            <person name="Lanie J.A."/>
            <person name="Ng W.-L."/>
            <person name="Kazmierczak K.M."/>
            <person name="Andrzejewski T.M."/>
            <person name="Davidsen T.M."/>
            <person name="Wayne K.J."/>
            <person name="Tettelin H."/>
            <person name="Glass J.I."/>
            <person name="Rusch D."/>
            <person name="Podicherti R."/>
            <person name="Tsui H.-C.T."/>
            <person name="Winkler M.E."/>
        </authorList>
    </citation>
    <scope>NUCLEOTIDE SEQUENCE</scope>
</reference>
<protein>
    <submittedName>
        <fullName evidence="1">Uncharacterized protein</fullName>
    </submittedName>
</protein>